<dbReference type="Proteomes" id="UP000460221">
    <property type="component" value="Unassembled WGS sequence"/>
</dbReference>
<dbReference type="PANTHER" id="PTHR23303:SF14">
    <property type="entry name" value="BOS COMPLEX SUBUNIT NOMO1-RELATED"/>
    <property type="match status" value="1"/>
</dbReference>
<dbReference type="GO" id="GO:0030246">
    <property type="term" value="F:carbohydrate binding"/>
    <property type="evidence" value="ECO:0007669"/>
    <property type="project" value="InterPro"/>
</dbReference>
<reference evidence="4 5" key="1">
    <citation type="submission" date="2019-11" db="EMBL/GenBank/DDBJ databases">
        <authorList>
            <person name="Jiang L.-Q."/>
        </authorList>
    </citation>
    <scope>NUCLEOTIDE SEQUENCE [LARGE SCALE GENOMIC DNA]</scope>
    <source>
        <strain evidence="4 5">YIM 132087</strain>
    </source>
</reference>
<comment type="caution">
    <text evidence="4">The sequence shown here is derived from an EMBL/GenBank/DDBJ whole genome shotgun (WGS) entry which is preliminary data.</text>
</comment>
<dbReference type="PANTHER" id="PTHR23303">
    <property type="entry name" value="CARBOXYPEPTIDASE REGULATORY REGION-CONTAINING"/>
    <property type="match status" value="1"/>
</dbReference>
<dbReference type="InterPro" id="IPR013784">
    <property type="entry name" value="Carb-bd-like_fold"/>
</dbReference>
<feature type="chain" id="PRO_5029876284" description="Alpha-amylase" evidence="3">
    <location>
        <begin position="27"/>
        <end position="1132"/>
    </location>
</feature>
<dbReference type="SUPFAM" id="SSF49452">
    <property type="entry name" value="Starch-binding domain-like"/>
    <property type="match status" value="1"/>
</dbReference>
<dbReference type="InterPro" id="IPR051417">
    <property type="entry name" value="SDr/BOS_complex"/>
</dbReference>
<accession>A0A7K1FVF4</accession>
<protein>
    <recommendedName>
        <fullName evidence="6">Alpha-amylase</fullName>
    </recommendedName>
</protein>
<evidence type="ECO:0000313" key="5">
    <source>
        <dbReference type="Proteomes" id="UP000460221"/>
    </source>
</evidence>
<evidence type="ECO:0000256" key="3">
    <source>
        <dbReference type="SAM" id="SignalP"/>
    </source>
</evidence>
<feature type="signal peptide" evidence="3">
    <location>
        <begin position="1"/>
        <end position="26"/>
    </location>
</feature>
<feature type="region of interest" description="Disordered" evidence="2">
    <location>
        <begin position="489"/>
        <end position="508"/>
    </location>
</feature>
<keyword evidence="1 3" id="KW-0732">Signal</keyword>
<gene>
    <name evidence="4" type="ORF">GIS00_23045</name>
</gene>
<dbReference type="SUPFAM" id="SSF49464">
    <property type="entry name" value="Carboxypeptidase regulatory domain-like"/>
    <property type="match status" value="2"/>
</dbReference>
<name>A0A7K1FVF4_9ACTN</name>
<dbReference type="RefSeq" id="WP_154770781.1">
    <property type="nucleotide sequence ID" value="NZ_WLYK01000011.1"/>
</dbReference>
<feature type="region of interest" description="Disordered" evidence="2">
    <location>
        <begin position="25"/>
        <end position="56"/>
    </location>
</feature>
<evidence type="ECO:0000256" key="2">
    <source>
        <dbReference type="SAM" id="MobiDB-lite"/>
    </source>
</evidence>
<proteinExistence type="predicted"/>
<dbReference type="InterPro" id="IPR008969">
    <property type="entry name" value="CarboxyPept-like_regulatory"/>
</dbReference>
<evidence type="ECO:0000313" key="4">
    <source>
        <dbReference type="EMBL" id="MTD16814.1"/>
    </source>
</evidence>
<dbReference type="SUPFAM" id="SSF49478">
    <property type="entry name" value="Cna protein B-type domain"/>
    <property type="match status" value="2"/>
</dbReference>
<dbReference type="Pfam" id="PF13620">
    <property type="entry name" value="CarboxypepD_reg"/>
    <property type="match status" value="2"/>
</dbReference>
<keyword evidence="5" id="KW-1185">Reference proteome</keyword>
<evidence type="ECO:0000256" key="1">
    <source>
        <dbReference type="ARBA" id="ARBA00022729"/>
    </source>
</evidence>
<evidence type="ECO:0008006" key="6">
    <source>
        <dbReference type="Google" id="ProtNLM"/>
    </source>
</evidence>
<dbReference type="Gene3D" id="2.60.40.1120">
    <property type="entry name" value="Carboxypeptidase-like, regulatory domain"/>
    <property type="match status" value="3"/>
</dbReference>
<dbReference type="AlphaFoldDB" id="A0A7K1FVF4"/>
<dbReference type="EMBL" id="WLYK01000011">
    <property type="protein sequence ID" value="MTD16814.1"/>
    <property type="molecule type" value="Genomic_DNA"/>
</dbReference>
<sequence>MRRTLTALLIPVLAAGTLTAATSASAAPARTPATVTSGVVPPAPATTSSAPTTSAAPAVPAAGGFVPVTAARVADTRVGIGTPRTRIPAGGAITVQMSTRGGLPTIGNISAVLVSITALTPAATGSIVAYPSGTGRPGVSHLSFTAGSGATTTSAVARIGADGKITFANNSPATTDLAVDVAGYWRSGAATAAGAFTPVPAIRTLDTRTGLGAPKTAVPANGSIELQVSGRGGVPTISRVGAIALTITAVGPTAAGNLQVRPDGGARTGDPDISYIPGRNTANLVIVKPGANGKIRLFNTSGGTVHLVADVAGYYLAGTATAPGTSTTLIPSRVLDSRAGKGITAGPVTAGESVALQVSANGGVPPLTSVGAVVLEVSVVGASRSGTVQVFPDMSSEPATTAVSVAAGTTTSTRVVVAPGPNGKVRFTNSTGANVQLVAAVTGWSRIVPAAPGITGKVTAPSGGGIGGLLVTVTPYDPGSTSIIIEPSTSAERAATTPDDPRRYAAGPDGQLRTIAPGSRPAATADMIEGIRRVRTAADGTYRVTGLSTGAYEVCFSDTRSVTYGYASACWNGKSGTSLWNRADQVRVNADRVSSGIDASLVPTGRITGTVTTPAGVPAGGIVVMPSRMDFMSFYNTVTTESDGSFVIEGLAPGSYGLCAGNPFFSGETLPTGTGVAEQCLDGVNPALQPAAPEVVPVRSGTTTSGVDFVLGAGGQISGRVVTYSSGAALGGINVTVQTVDGVARGYTTTASDGRYHVPNLPAADYVVCFAQYEPPAAGTGYLPSCEINEEIEVTVAAGASVTAPQYRMATASGITGTVRGSDGRPLANVEVVATELVSGDVMPQPRVHYGITGSNGVYKINRITNRSVRVCFYPEGPTGPTFGSAGECYRDAPVGSGSALQVYIPAEGYAKNIDATLGVGGAATGRITDAAGRGVPDVTVLAMTGRGTGTVVGSASTDASGGYRMGGLPAGSFVFCSYPIDTEVNATPATGFTFSCRPAPSSTTPVVIRNGQVTAGVDIAMGTGGAIAGRITDSSGRPVEGAWVTIAEADAPMPEYGMVPTGSDGRYLLTGLQAGIWKVCVLADPFDQRAPSQSYADRCYTQAATPSAGTGVGVRTGTITRNIDVELPPLT</sequence>
<organism evidence="4 5">
    <name type="scientific">Nakamurella alba</name>
    <dbReference type="NCBI Taxonomy" id="2665158"/>
    <lineage>
        <taxon>Bacteria</taxon>
        <taxon>Bacillati</taxon>
        <taxon>Actinomycetota</taxon>
        <taxon>Actinomycetes</taxon>
        <taxon>Nakamurellales</taxon>
        <taxon>Nakamurellaceae</taxon>
        <taxon>Nakamurella</taxon>
    </lineage>
</organism>